<sequence length="172" mass="18638">MSLLSKLFQRTPDPKEQLRPLWHQIVKVARSPDLYAECGVADTLEGRFDMLSTILAVVMLRVERDPETLSASARLTELFVDDMDGQLREAGIGDPTVGKKLGQLMSALGGRTGALREGLAQADDAALVAAIERNVTFSEGGSPACVAKKVRRFAAALDALTYDQLLHADLML</sequence>
<dbReference type="STRING" id="314225.ELI_00205"/>
<dbReference type="eggNOG" id="COG5452">
    <property type="taxonomic scope" value="Bacteria"/>
</dbReference>
<dbReference type="HOGENOM" id="CLU_051390_5_0_5"/>
<dbReference type="Proteomes" id="UP000008808">
    <property type="component" value="Chromosome"/>
</dbReference>
<gene>
    <name evidence="3" type="ordered locus">ELI_00205</name>
</gene>
<protein>
    <recommendedName>
        <fullName evidence="2">Ubiquinol-cytochrome c chaperone domain-containing protein</fullName>
    </recommendedName>
</protein>
<dbReference type="RefSeq" id="WP_011413011.1">
    <property type="nucleotide sequence ID" value="NC_007722.1"/>
</dbReference>
<reference evidence="4" key="1">
    <citation type="journal article" date="2009" name="J. Bacteriol.">
        <title>Complete genome sequence of Erythrobacter litoralis HTCC2594.</title>
        <authorList>
            <person name="Oh H.M."/>
            <person name="Giovannoni S.J."/>
            <person name="Ferriera S."/>
            <person name="Johnson J."/>
            <person name="Cho J.C."/>
        </authorList>
    </citation>
    <scope>NUCLEOTIDE SEQUENCE [LARGE SCALE GENOMIC DNA]</scope>
    <source>
        <strain evidence="4">HTCC2594</strain>
    </source>
</reference>
<comment type="similarity">
    <text evidence="1">Belongs to the UPF0174 family.</text>
</comment>
<organism evidence="3 4">
    <name type="scientific">Erythrobacter litoralis (strain HTCC2594)</name>
    <dbReference type="NCBI Taxonomy" id="314225"/>
    <lineage>
        <taxon>Bacteria</taxon>
        <taxon>Pseudomonadati</taxon>
        <taxon>Pseudomonadota</taxon>
        <taxon>Alphaproteobacteria</taxon>
        <taxon>Sphingomonadales</taxon>
        <taxon>Erythrobacteraceae</taxon>
        <taxon>Erythrobacter/Porphyrobacter group</taxon>
        <taxon>Erythrobacter</taxon>
    </lineage>
</organism>
<evidence type="ECO:0000313" key="3">
    <source>
        <dbReference type="EMBL" id="ABC62133.1"/>
    </source>
</evidence>
<feature type="domain" description="Ubiquinol-cytochrome c chaperone" evidence="2">
    <location>
        <begin position="37"/>
        <end position="168"/>
    </location>
</feature>
<proteinExistence type="inferred from homology"/>
<dbReference type="OrthoDB" id="7158889at2"/>
<evidence type="ECO:0000256" key="1">
    <source>
        <dbReference type="ARBA" id="ARBA00006436"/>
    </source>
</evidence>
<name>Q2NDV8_ERYLH</name>
<accession>Q2NDV8</accession>
<dbReference type="InterPro" id="IPR021150">
    <property type="entry name" value="Ubiq_cyt_c_chap"/>
</dbReference>
<dbReference type="EMBL" id="CP000157">
    <property type="protein sequence ID" value="ABC62133.1"/>
    <property type="molecule type" value="Genomic_DNA"/>
</dbReference>
<keyword evidence="4" id="KW-1185">Reference proteome</keyword>
<dbReference type="Pfam" id="PF03981">
    <property type="entry name" value="Ubiq_cyt_C_chap"/>
    <property type="match status" value="1"/>
</dbReference>
<evidence type="ECO:0000313" key="4">
    <source>
        <dbReference type="Proteomes" id="UP000008808"/>
    </source>
</evidence>
<dbReference type="KEGG" id="eli:ELI_00205"/>
<dbReference type="AlphaFoldDB" id="Q2NDV8"/>
<evidence type="ECO:0000259" key="2">
    <source>
        <dbReference type="Pfam" id="PF03981"/>
    </source>
</evidence>